<protein>
    <submittedName>
        <fullName evidence="2">Uncharacterized protein</fullName>
    </submittedName>
</protein>
<organism evidence="2">
    <name type="scientific">Cyanobacterium aponinum AL20115</name>
    <dbReference type="NCBI Taxonomy" id="3090662"/>
    <lineage>
        <taxon>Bacteria</taxon>
        <taxon>Bacillati</taxon>
        <taxon>Cyanobacteriota</taxon>
        <taxon>Cyanophyceae</taxon>
        <taxon>Oscillatoriophycideae</taxon>
        <taxon>Chroococcales</taxon>
        <taxon>Geminocystaceae</taxon>
        <taxon>Cyanobacterium</taxon>
    </lineage>
</organism>
<proteinExistence type="predicted"/>
<evidence type="ECO:0000256" key="1">
    <source>
        <dbReference type="SAM" id="Phobius"/>
    </source>
</evidence>
<dbReference type="AlphaFoldDB" id="A0AAF0ZBG3"/>
<gene>
    <name evidence="2" type="ORF">SAY89_01000</name>
</gene>
<feature type="transmembrane region" description="Helical" evidence="1">
    <location>
        <begin position="60"/>
        <end position="78"/>
    </location>
</feature>
<dbReference type="EMBL" id="CP138348">
    <property type="protein sequence ID" value="WPF88878.1"/>
    <property type="molecule type" value="Genomic_DNA"/>
</dbReference>
<evidence type="ECO:0000313" key="2">
    <source>
        <dbReference type="EMBL" id="WPF88878.1"/>
    </source>
</evidence>
<keyword evidence="1" id="KW-0472">Membrane</keyword>
<feature type="transmembrane region" description="Helical" evidence="1">
    <location>
        <begin position="35"/>
        <end position="53"/>
    </location>
</feature>
<keyword evidence="1" id="KW-1133">Transmembrane helix</keyword>
<keyword evidence="1" id="KW-0812">Transmembrane</keyword>
<name>A0AAF0ZBG3_9CHRO</name>
<dbReference type="RefSeq" id="WP_099435507.1">
    <property type="nucleotide sequence ID" value="NZ_CP138348.1"/>
</dbReference>
<reference evidence="2" key="1">
    <citation type="submission" date="2023-11" db="EMBL/GenBank/DDBJ databases">
        <title>Genome sequence of Cyanobacterium aponinum BCRC AL20115.</title>
        <authorList>
            <person name="Chang H.-Y."/>
            <person name="Lin K.-M."/>
            <person name="Hsueh H.-T."/>
            <person name="Chu H.-A."/>
            <person name="Kuo C.-H."/>
        </authorList>
    </citation>
    <scope>NUCLEOTIDE SEQUENCE</scope>
    <source>
        <strain evidence="2">AL20115</strain>
    </source>
</reference>
<sequence length="119" mass="13867">MNDQNNKYQQVAKQMNLEKEQKEIQHTVYLSRRAIWANILLSMFISFLASYIHTRRWKQMGIFSFTAFILMMFVSAGSESFEESFRRGQVLSPIASLIATVENSLAIKKARRKIQSNDL</sequence>
<accession>A0AAF0ZBG3</accession>